<keyword evidence="1" id="KW-1133">Transmembrane helix</keyword>
<evidence type="ECO:0000256" key="1">
    <source>
        <dbReference type="SAM" id="Phobius"/>
    </source>
</evidence>
<reference evidence="3 4" key="1">
    <citation type="journal article" date="2016" name="Nat. Commun.">
        <title>Thousands of microbial genomes shed light on interconnected biogeochemical processes in an aquifer system.</title>
        <authorList>
            <person name="Anantharaman K."/>
            <person name="Brown C.T."/>
            <person name="Hug L.A."/>
            <person name="Sharon I."/>
            <person name="Castelle C.J."/>
            <person name="Probst A.J."/>
            <person name="Thomas B.C."/>
            <person name="Singh A."/>
            <person name="Wilkins M.J."/>
            <person name="Karaoz U."/>
            <person name="Brodie E.L."/>
            <person name="Williams K.H."/>
            <person name="Hubbard S.S."/>
            <person name="Banfield J.F."/>
        </authorList>
    </citation>
    <scope>NUCLEOTIDE SEQUENCE [LARGE SCALE GENOMIC DNA]</scope>
</reference>
<keyword evidence="1" id="KW-0812">Transmembrane</keyword>
<dbReference type="STRING" id="1802281.A3A44_03010"/>
<feature type="signal peptide" evidence="2">
    <location>
        <begin position="1"/>
        <end position="36"/>
    </location>
</feature>
<dbReference type="AlphaFoldDB" id="A0A1G2L9N2"/>
<name>A0A1G2L9N2_9BACT</name>
<dbReference type="Proteomes" id="UP000178977">
    <property type="component" value="Unassembled WGS sequence"/>
</dbReference>
<dbReference type="EMBL" id="MHQT01000042">
    <property type="protein sequence ID" value="OHA08347.1"/>
    <property type="molecule type" value="Genomic_DNA"/>
</dbReference>
<gene>
    <name evidence="3" type="ORF">A3A44_03010</name>
</gene>
<accession>A0A1G2L9N2</accession>
<keyword evidence="1" id="KW-0472">Membrane</keyword>
<evidence type="ECO:0000313" key="4">
    <source>
        <dbReference type="Proteomes" id="UP000178977"/>
    </source>
</evidence>
<comment type="caution">
    <text evidence="3">The sequence shown here is derived from an EMBL/GenBank/DDBJ whole genome shotgun (WGS) entry which is preliminary data.</text>
</comment>
<feature type="chain" id="PRO_5009583521" evidence="2">
    <location>
        <begin position="37"/>
        <end position="189"/>
    </location>
</feature>
<keyword evidence="2" id="KW-0732">Signal</keyword>
<evidence type="ECO:0000256" key="2">
    <source>
        <dbReference type="SAM" id="SignalP"/>
    </source>
</evidence>
<proteinExistence type="predicted"/>
<sequence>MNIGNAVRVIAVALLAVFFAQGCALLAGTACGAATAAATRSTAAGVAAGAGCAALALGAQALFKSALEERRAGERAAVAAAPQEACSWVYDHTGKYSWRCAGHVGPRPASAPPQLNFPAPEKLTPDASAAQQFAPPPPPPPAIAPQAYTYAPAEPVVVYVRSYAPRYYYWGRWHHIRPARAHIINPARF</sequence>
<protein>
    <submittedName>
        <fullName evidence="3">Uncharacterized protein</fullName>
    </submittedName>
</protein>
<feature type="transmembrane region" description="Helical" evidence="1">
    <location>
        <begin position="42"/>
        <end position="63"/>
    </location>
</feature>
<organism evidence="3 4">
    <name type="scientific">Candidatus Sungbacteria bacterium RIFCSPLOWO2_01_FULL_60_25</name>
    <dbReference type="NCBI Taxonomy" id="1802281"/>
    <lineage>
        <taxon>Bacteria</taxon>
        <taxon>Candidatus Sungiibacteriota</taxon>
    </lineage>
</organism>
<evidence type="ECO:0000313" key="3">
    <source>
        <dbReference type="EMBL" id="OHA08347.1"/>
    </source>
</evidence>